<feature type="region of interest" description="Disordered" evidence="1">
    <location>
        <begin position="1"/>
        <end position="28"/>
    </location>
</feature>
<evidence type="ECO:0000259" key="2">
    <source>
        <dbReference type="Pfam" id="PF00535"/>
    </source>
</evidence>
<proteinExistence type="predicted"/>
<name>A0A1H5H0Q3_RHOJO</name>
<reference evidence="4" key="1">
    <citation type="submission" date="2016-10" db="EMBL/GenBank/DDBJ databases">
        <authorList>
            <person name="Varghese N."/>
        </authorList>
    </citation>
    <scope>NUCLEOTIDE SEQUENCE [LARGE SCALE GENOMIC DNA]</scope>
    <source>
        <strain evidence="4">DSM 44719</strain>
    </source>
</reference>
<dbReference type="GO" id="GO:0016740">
    <property type="term" value="F:transferase activity"/>
    <property type="evidence" value="ECO:0007669"/>
    <property type="project" value="UniProtKB-KW"/>
</dbReference>
<dbReference type="EMBL" id="FNTL01000004">
    <property type="protein sequence ID" value="SEE21455.1"/>
    <property type="molecule type" value="Genomic_DNA"/>
</dbReference>
<protein>
    <submittedName>
        <fullName evidence="3">Glycosyltransferase involved in cell wall bisynthesis</fullName>
    </submittedName>
</protein>
<dbReference type="GO" id="GO:0044010">
    <property type="term" value="P:single-species biofilm formation"/>
    <property type="evidence" value="ECO:0007669"/>
    <property type="project" value="TreeGrafter"/>
</dbReference>
<feature type="compositionally biased region" description="Basic and acidic residues" evidence="1">
    <location>
        <begin position="1"/>
        <end position="15"/>
    </location>
</feature>
<evidence type="ECO:0000256" key="1">
    <source>
        <dbReference type="SAM" id="MobiDB-lite"/>
    </source>
</evidence>
<dbReference type="AlphaFoldDB" id="A0A1H5H0Q3"/>
<sequence>MVTNSDAEHTSRREAVAGSTPGLDRERPPTVSLCIPAYQAERHLRTTLDSVLAQTFTDLEIVIVDNNSSDGTRDILDGLHDDRVRIIRNTTTVPMVDNFNLAIRESRGRFVKLVCADDTIEPECVATQAAVLEADAEVALVSVRTDFIDDEGALLRPARGLGGIVGRQPGQRVVRRIIRSGSNPIGPPVAAMFRRVDFDRCGGFRGELLFPMELDLWSRLVKKGDFVGVPRTLASFRIGSDSNTALTSARSQLAQQLEFASRLINDPEWEIPLSDRVLGRINSYDMQMRRSLLFALSALRASRRKRALGSTDDRERPG</sequence>
<keyword evidence="3" id="KW-0808">Transferase</keyword>
<dbReference type="Gene3D" id="3.90.550.10">
    <property type="entry name" value="Spore Coat Polysaccharide Biosynthesis Protein SpsA, Chain A"/>
    <property type="match status" value="1"/>
</dbReference>
<dbReference type="SUPFAM" id="SSF53448">
    <property type="entry name" value="Nucleotide-diphospho-sugar transferases"/>
    <property type="match status" value="1"/>
</dbReference>
<dbReference type="OrthoDB" id="3177103at2"/>
<dbReference type="PANTHER" id="PTHR43685:SF2">
    <property type="entry name" value="GLYCOSYLTRANSFERASE 2-LIKE DOMAIN-CONTAINING PROTEIN"/>
    <property type="match status" value="1"/>
</dbReference>
<dbReference type="InterPro" id="IPR029044">
    <property type="entry name" value="Nucleotide-diphossugar_trans"/>
</dbReference>
<evidence type="ECO:0000313" key="3">
    <source>
        <dbReference type="EMBL" id="SEE21455.1"/>
    </source>
</evidence>
<dbReference type="InterPro" id="IPR050834">
    <property type="entry name" value="Glycosyltransf_2"/>
</dbReference>
<dbReference type="PANTHER" id="PTHR43685">
    <property type="entry name" value="GLYCOSYLTRANSFERASE"/>
    <property type="match status" value="1"/>
</dbReference>
<dbReference type="RefSeq" id="WP_073359427.1">
    <property type="nucleotide sequence ID" value="NZ_FNTL01000004.1"/>
</dbReference>
<accession>A0A1H5H0Q3</accession>
<feature type="domain" description="Glycosyltransferase 2-like" evidence="2">
    <location>
        <begin position="32"/>
        <end position="200"/>
    </location>
</feature>
<evidence type="ECO:0000313" key="4">
    <source>
        <dbReference type="Proteomes" id="UP000183407"/>
    </source>
</evidence>
<gene>
    <name evidence="3" type="ORF">SAMN04490220_7022</name>
</gene>
<organism evidence="3 4">
    <name type="scientific">Rhodococcus jostii</name>
    <dbReference type="NCBI Taxonomy" id="132919"/>
    <lineage>
        <taxon>Bacteria</taxon>
        <taxon>Bacillati</taxon>
        <taxon>Actinomycetota</taxon>
        <taxon>Actinomycetes</taxon>
        <taxon>Mycobacteriales</taxon>
        <taxon>Nocardiaceae</taxon>
        <taxon>Rhodococcus</taxon>
    </lineage>
</organism>
<dbReference type="InterPro" id="IPR001173">
    <property type="entry name" value="Glyco_trans_2-like"/>
</dbReference>
<dbReference type="Pfam" id="PF00535">
    <property type="entry name" value="Glycos_transf_2"/>
    <property type="match status" value="1"/>
</dbReference>
<dbReference type="Proteomes" id="UP000183407">
    <property type="component" value="Unassembled WGS sequence"/>
</dbReference>